<keyword evidence="7" id="KW-1185">Reference proteome</keyword>
<evidence type="ECO:0000256" key="3">
    <source>
        <dbReference type="ARBA" id="ARBA00022989"/>
    </source>
</evidence>
<dbReference type="AlphaFoldDB" id="A0ABD3PP90"/>
<accession>A0ABD3PP90</accession>
<keyword evidence="3 5" id="KW-1133">Transmembrane helix</keyword>
<sequence length="163" mass="17465">MASWRKKLAILIFEFGAVLHSVIIGVDLGVTAGDTFHALLAAICFHQFFEGIAFGCTVMISNVSSKKALATNLVYAVTTPMGLALGIAIRSTYSDTSITALWVQGISNCIAGGILLYTGLVELMTYQITTNSEFLGRSSKHRIALYIALWLGSGIMALIGKWA</sequence>
<evidence type="ECO:0000256" key="5">
    <source>
        <dbReference type="SAM" id="Phobius"/>
    </source>
</evidence>
<protein>
    <recommendedName>
        <fullName evidence="8">Zinc/iron permease</fullName>
    </recommendedName>
</protein>
<feature type="transmembrane region" description="Helical" evidence="5">
    <location>
        <begin position="38"/>
        <end position="60"/>
    </location>
</feature>
<dbReference type="PANTHER" id="PTHR11040:SF44">
    <property type="entry name" value="PROTEIN ZNTC-RELATED"/>
    <property type="match status" value="1"/>
</dbReference>
<dbReference type="Pfam" id="PF02535">
    <property type="entry name" value="Zip"/>
    <property type="match status" value="1"/>
</dbReference>
<comment type="caution">
    <text evidence="6">The sequence shown here is derived from an EMBL/GenBank/DDBJ whole genome shotgun (WGS) entry which is preliminary data.</text>
</comment>
<feature type="transmembrane region" description="Helical" evidence="5">
    <location>
        <begin position="143"/>
        <end position="162"/>
    </location>
</feature>
<evidence type="ECO:0000256" key="4">
    <source>
        <dbReference type="ARBA" id="ARBA00023136"/>
    </source>
</evidence>
<evidence type="ECO:0008006" key="8">
    <source>
        <dbReference type="Google" id="ProtNLM"/>
    </source>
</evidence>
<proteinExistence type="predicted"/>
<dbReference type="InterPro" id="IPR003689">
    <property type="entry name" value="ZIP"/>
</dbReference>
<dbReference type="EMBL" id="JABMIG020000145">
    <property type="protein sequence ID" value="KAL3789156.1"/>
    <property type="molecule type" value="Genomic_DNA"/>
</dbReference>
<evidence type="ECO:0000256" key="2">
    <source>
        <dbReference type="ARBA" id="ARBA00022692"/>
    </source>
</evidence>
<gene>
    <name evidence="6" type="ORF">HJC23_012245</name>
</gene>
<evidence type="ECO:0000313" key="6">
    <source>
        <dbReference type="EMBL" id="KAL3789156.1"/>
    </source>
</evidence>
<dbReference type="PANTHER" id="PTHR11040">
    <property type="entry name" value="ZINC/IRON TRANSPORTER"/>
    <property type="match status" value="1"/>
</dbReference>
<name>A0ABD3PP90_9STRA</name>
<evidence type="ECO:0000256" key="1">
    <source>
        <dbReference type="ARBA" id="ARBA00004141"/>
    </source>
</evidence>
<comment type="subcellular location">
    <subcellularLocation>
        <location evidence="1">Membrane</location>
        <topology evidence="1">Multi-pass membrane protein</topology>
    </subcellularLocation>
</comment>
<reference evidence="6 7" key="1">
    <citation type="journal article" date="2020" name="G3 (Bethesda)">
        <title>Improved Reference Genome for Cyclotella cryptica CCMP332, a Model for Cell Wall Morphogenesis, Salinity Adaptation, and Lipid Production in Diatoms (Bacillariophyta).</title>
        <authorList>
            <person name="Roberts W.R."/>
            <person name="Downey K.M."/>
            <person name="Ruck E.C."/>
            <person name="Traller J.C."/>
            <person name="Alverson A.J."/>
        </authorList>
    </citation>
    <scope>NUCLEOTIDE SEQUENCE [LARGE SCALE GENOMIC DNA]</scope>
    <source>
        <strain evidence="6 7">CCMP332</strain>
    </source>
</reference>
<dbReference type="GO" id="GO:0016020">
    <property type="term" value="C:membrane"/>
    <property type="evidence" value="ECO:0007669"/>
    <property type="project" value="UniProtKB-SubCell"/>
</dbReference>
<dbReference type="Proteomes" id="UP001516023">
    <property type="component" value="Unassembled WGS sequence"/>
</dbReference>
<feature type="transmembrane region" description="Helical" evidence="5">
    <location>
        <begin position="72"/>
        <end position="89"/>
    </location>
</feature>
<feature type="transmembrane region" description="Helical" evidence="5">
    <location>
        <begin position="7"/>
        <end position="26"/>
    </location>
</feature>
<keyword evidence="2 5" id="KW-0812">Transmembrane</keyword>
<keyword evidence="4 5" id="KW-0472">Membrane</keyword>
<evidence type="ECO:0000313" key="7">
    <source>
        <dbReference type="Proteomes" id="UP001516023"/>
    </source>
</evidence>
<feature type="transmembrane region" description="Helical" evidence="5">
    <location>
        <begin position="101"/>
        <end position="123"/>
    </location>
</feature>
<organism evidence="6 7">
    <name type="scientific">Cyclotella cryptica</name>
    <dbReference type="NCBI Taxonomy" id="29204"/>
    <lineage>
        <taxon>Eukaryota</taxon>
        <taxon>Sar</taxon>
        <taxon>Stramenopiles</taxon>
        <taxon>Ochrophyta</taxon>
        <taxon>Bacillariophyta</taxon>
        <taxon>Coscinodiscophyceae</taxon>
        <taxon>Thalassiosirophycidae</taxon>
        <taxon>Stephanodiscales</taxon>
        <taxon>Stephanodiscaceae</taxon>
        <taxon>Cyclotella</taxon>
    </lineage>
</organism>